<dbReference type="EMBL" id="AJWK01020961">
    <property type="status" value="NOT_ANNOTATED_CDS"/>
    <property type="molecule type" value="Genomic_DNA"/>
</dbReference>
<dbReference type="GO" id="GO:0004252">
    <property type="term" value="F:serine-type endopeptidase activity"/>
    <property type="evidence" value="ECO:0007669"/>
    <property type="project" value="InterPro"/>
</dbReference>
<dbReference type="GO" id="GO:0006508">
    <property type="term" value="P:proteolysis"/>
    <property type="evidence" value="ECO:0007669"/>
    <property type="project" value="UniProtKB-KW"/>
</dbReference>
<dbReference type="GO" id="GO:0005576">
    <property type="term" value="C:extracellular region"/>
    <property type="evidence" value="ECO:0007669"/>
    <property type="project" value="UniProtKB-SubCell"/>
</dbReference>
<evidence type="ECO:0000313" key="11">
    <source>
        <dbReference type="Proteomes" id="UP000092461"/>
    </source>
</evidence>
<evidence type="ECO:0000256" key="4">
    <source>
        <dbReference type="ARBA" id="ARBA00022825"/>
    </source>
</evidence>
<evidence type="ECO:0000259" key="8">
    <source>
        <dbReference type="PROSITE" id="PS50240"/>
    </source>
</evidence>
<keyword evidence="11" id="KW-1185">Reference proteome</keyword>
<name>A0A1B0CNV4_LUTLO</name>
<dbReference type="InterPro" id="IPR050430">
    <property type="entry name" value="Peptidase_S1"/>
</dbReference>
<dbReference type="PANTHER" id="PTHR24276:SF91">
    <property type="entry name" value="AT26814P-RELATED"/>
    <property type="match status" value="1"/>
</dbReference>
<proteinExistence type="inferred from homology"/>
<dbReference type="InterPro" id="IPR001254">
    <property type="entry name" value="Trypsin_dom"/>
</dbReference>
<dbReference type="Proteomes" id="UP000092461">
    <property type="component" value="Unassembled WGS sequence"/>
</dbReference>
<dbReference type="AlphaFoldDB" id="A0A1B0CNV4"/>
<dbReference type="PANTHER" id="PTHR24276">
    <property type="entry name" value="POLYSERASE-RELATED"/>
    <property type="match status" value="1"/>
</dbReference>
<feature type="chain" id="PRO_5044555408" evidence="7">
    <location>
        <begin position="24"/>
        <end position="260"/>
    </location>
</feature>
<dbReference type="VEuPathDB" id="VectorBase:LLONM1_003624"/>
<keyword evidence="4" id="KW-0720">Serine protease</keyword>
<dbReference type="Gene3D" id="2.40.10.10">
    <property type="entry name" value="Trypsin-like serine proteases"/>
    <property type="match status" value="2"/>
</dbReference>
<comment type="similarity">
    <text evidence="6">Belongs to the peptidase S1 family. CLIP subfamily.</text>
</comment>
<organism evidence="10 11">
    <name type="scientific">Lutzomyia longipalpis</name>
    <name type="common">Sand fly</name>
    <dbReference type="NCBI Taxonomy" id="7200"/>
    <lineage>
        <taxon>Eukaryota</taxon>
        <taxon>Metazoa</taxon>
        <taxon>Ecdysozoa</taxon>
        <taxon>Arthropoda</taxon>
        <taxon>Hexapoda</taxon>
        <taxon>Insecta</taxon>
        <taxon>Pterygota</taxon>
        <taxon>Neoptera</taxon>
        <taxon>Endopterygota</taxon>
        <taxon>Diptera</taxon>
        <taxon>Nematocera</taxon>
        <taxon>Psychodoidea</taxon>
        <taxon>Psychodidae</taxon>
        <taxon>Lutzomyia</taxon>
        <taxon>Lutzomyia</taxon>
    </lineage>
</organism>
<evidence type="ECO:0000313" key="10">
    <source>
        <dbReference type="EnsemblMetazoa" id="LLOJ006426-PA"/>
    </source>
</evidence>
<dbReference type="EnsemblMetazoa" id="LLOJ006426-RA">
    <property type="protein sequence ID" value="LLOJ006426-PA"/>
    <property type="gene ID" value="LLOJ006426"/>
</dbReference>
<comment type="subcellular location">
    <subcellularLocation>
        <location evidence="1">Secreted</location>
        <location evidence="1">Extracellular space</location>
    </subcellularLocation>
</comment>
<dbReference type="InterPro" id="IPR009003">
    <property type="entry name" value="Peptidase_S1_PA"/>
</dbReference>
<reference evidence="11" key="1">
    <citation type="submission" date="2012-05" db="EMBL/GenBank/DDBJ databases">
        <title>Whole Genome Assembly of Lutzomyia longipalpis.</title>
        <authorList>
            <person name="Richards S."/>
            <person name="Qu C."/>
            <person name="Dillon R."/>
            <person name="Worley K."/>
            <person name="Scherer S."/>
            <person name="Batterton M."/>
            <person name="Taylor A."/>
            <person name="Hawes A."/>
            <person name="Hernandez B."/>
            <person name="Kovar C."/>
            <person name="Mandapat C."/>
            <person name="Pham C."/>
            <person name="Qu C."/>
            <person name="Jing C."/>
            <person name="Bess C."/>
            <person name="Bandaranaike D."/>
            <person name="Ngo D."/>
            <person name="Ongeri F."/>
            <person name="Arias F."/>
            <person name="Lara F."/>
            <person name="Weissenberger G."/>
            <person name="Kamau G."/>
            <person name="Han H."/>
            <person name="Shen H."/>
            <person name="Dinh H."/>
            <person name="Khalil I."/>
            <person name="Jones J."/>
            <person name="Shafer J."/>
            <person name="Jayaseelan J."/>
            <person name="Quiroz J."/>
            <person name="Blankenburg K."/>
            <person name="Nguyen L."/>
            <person name="Jackson L."/>
            <person name="Francisco L."/>
            <person name="Tang L.-Y."/>
            <person name="Pu L.-L."/>
            <person name="Perales L."/>
            <person name="Lorensuhewa L."/>
            <person name="Munidasa M."/>
            <person name="Coyle M."/>
            <person name="Taylor M."/>
            <person name="Puazo M."/>
            <person name="Firestine M."/>
            <person name="Scheel M."/>
            <person name="Javaid M."/>
            <person name="Wang M."/>
            <person name="Li M."/>
            <person name="Tabassum N."/>
            <person name="Saada N."/>
            <person name="Osuji N."/>
            <person name="Aqrawi P."/>
            <person name="Fu Q."/>
            <person name="Thornton R."/>
            <person name="Raj R."/>
            <person name="Goodspeed R."/>
            <person name="Mata R."/>
            <person name="Najjar R."/>
            <person name="Gubbala S."/>
            <person name="Lee S."/>
            <person name="Denson S."/>
            <person name="Patil S."/>
            <person name="Macmil S."/>
            <person name="Qi S."/>
            <person name="Matskevitch T."/>
            <person name="Palculict T."/>
            <person name="Mathew T."/>
            <person name="Vee V."/>
            <person name="Velamala V."/>
            <person name="Korchina V."/>
            <person name="Cai W."/>
            <person name="Liu W."/>
            <person name="Dai W."/>
            <person name="Zou X."/>
            <person name="Zhu Y."/>
            <person name="Zhang Y."/>
            <person name="Wu Y.-Q."/>
            <person name="Xin Y."/>
            <person name="Nazarath L."/>
            <person name="Kovar C."/>
            <person name="Han Y."/>
            <person name="Muzny D."/>
            <person name="Gibbs R."/>
        </authorList>
    </citation>
    <scope>NUCLEOTIDE SEQUENCE [LARGE SCALE GENOMIC DNA]</scope>
    <source>
        <strain evidence="11">Jacobina</strain>
    </source>
</reference>
<dbReference type="FunFam" id="2.40.10.10:FF:000036">
    <property type="entry name" value="Trypsin beta"/>
    <property type="match status" value="1"/>
</dbReference>
<dbReference type="RefSeq" id="XP_055693442.1">
    <property type="nucleotide sequence ID" value="XM_055837467.1"/>
</dbReference>
<dbReference type="InterPro" id="IPR001314">
    <property type="entry name" value="Peptidase_S1A"/>
</dbReference>
<sequence length="260" mass="28364">MRMRYQWSFFVFTALLALTVARSVPEEYREPNTGYIVGGSNAARGQFPYQVSLRTLPGIHFCGGAIVGSRWILTAGLCLSRRTPTSVNAFVGSHLLSDSTRYLLSDLVVHPQFNENTMLNDVGLARTQEAIVYSALIQPIALGSSYIGGSVIAIATGWGRITENGPTPNNLQWVNLGTLTNDDCKNRLPPPHVGLIFDSTLCTFTRTDEGVCYGDTGGPLNSGNVVIGIVSWGVRCAISYPDVFTRVSSHRTWIMENITD</sequence>
<dbReference type="PRINTS" id="PR00722">
    <property type="entry name" value="CHYMOTRYPSIN"/>
</dbReference>
<dbReference type="KEGG" id="lll:129795917"/>
<keyword evidence="2" id="KW-0645">Protease</keyword>
<dbReference type="Pfam" id="PF00089">
    <property type="entry name" value="Trypsin"/>
    <property type="match status" value="1"/>
</dbReference>
<feature type="signal peptide" evidence="7">
    <location>
        <begin position="1"/>
        <end position="23"/>
    </location>
</feature>
<dbReference type="InterPro" id="IPR043504">
    <property type="entry name" value="Peptidase_S1_PA_chymotrypsin"/>
</dbReference>
<evidence type="ECO:0000256" key="7">
    <source>
        <dbReference type="SAM" id="SignalP"/>
    </source>
</evidence>
<reference evidence="10" key="3">
    <citation type="submission" date="2020-05" db="UniProtKB">
        <authorList>
            <consortium name="EnsemblMetazoa"/>
        </authorList>
    </citation>
    <scope>IDENTIFICATION</scope>
    <source>
        <strain evidence="10">Jacobina</strain>
    </source>
</reference>
<dbReference type="EMBL" id="GITU01001603">
    <property type="protein sequence ID" value="MBC1170306.1"/>
    <property type="molecule type" value="Transcribed_RNA"/>
</dbReference>
<keyword evidence="5" id="KW-1015">Disulfide bond</keyword>
<evidence type="ECO:0000256" key="3">
    <source>
        <dbReference type="ARBA" id="ARBA00022801"/>
    </source>
</evidence>
<evidence type="ECO:0000256" key="1">
    <source>
        <dbReference type="ARBA" id="ARBA00004239"/>
    </source>
</evidence>
<dbReference type="GeneID" id="129795917"/>
<protein>
    <submittedName>
        <fullName evidence="9">Putative chymotrypsin-2-like protein</fullName>
    </submittedName>
</protein>
<keyword evidence="7" id="KW-0732">Signal</keyword>
<evidence type="ECO:0000313" key="9">
    <source>
        <dbReference type="EMBL" id="MBC1170306.1"/>
    </source>
</evidence>
<dbReference type="FunFam" id="2.40.10.10:FF:000068">
    <property type="entry name" value="transmembrane protease serine 2"/>
    <property type="match status" value="1"/>
</dbReference>
<dbReference type="SMART" id="SM00020">
    <property type="entry name" value="Tryp_SPc"/>
    <property type="match status" value="1"/>
</dbReference>
<reference evidence="9" key="2">
    <citation type="journal article" date="2020" name="BMC">
        <title>Leishmania infection induces a limited differential gene expression in the sand fly midgut.</title>
        <authorList>
            <person name="Coutinho-Abreu I.V."/>
            <person name="Serafim T.D."/>
            <person name="Meneses C."/>
            <person name="Kamhawi S."/>
            <person name="Oliveira F."/>
            <person name="Valenzuela J.G."/>
        </authorList>
    </citation>
    <scope>NUCLEOTIDE SEQUENCE</scope>
    <source>
        <strain evidence="9">Jacobina</strain>
        <tissue evidence="9">Midgut</tissue>
    </source>
</reference>
<dbReference type="PROSITE" id="PS50240">
    <property type="entry name" value="TRYPSIN_DOM"/>
    <property type="match status" value="1"/>
</dbReference>
<keyword evidence="3" id="KW-0378">Hydrolase</keyword>
<dbReference type="SUPFAM" id="SSF50494">
    <property type="entry name" value="Trypsin-like serine proteases"/>
    <property type="match status" value="1"/>
</dbReference>
<dbReference type="CDD" id="cd00190">
    <property type="entry name" value="Tryp_SPc"/>
    <property type="match status" value="1"/>
</dbReference>
<evidence type="ECO:0000256" key="5">
    <source>
        <dbReference type="ARBA" id="ARBA00023157"/>
    </source>
</evidence>
<evidence type="ECO:0000256" key="2">
    <source>
        <dbReference type="ARBA" id="ARBA00022670"/>
    </source>
</evidence>
<accession>A0A1B0CNV4</accession>
<dbReference type="VEuPathDB" id="VectorBase:LLOJ006426"/>
<evidence type="ECO:0000256" key="6">
    <source>
        <dbReference type="ARBA" id="ARBA00024195"/>
    </source>
</evidence>
<dbReference type="OrthoDB" id="8440449at2759"/>
<feature type="domain" description="Peptidase S1" evidence="8">
    <location>
        <begin position="36"/>
        <end position="259"/>
    </location>
</feature>